<comment type="caution">
    <text evidence="15">The sequence shown here is derived from an EMBL/GenBank/DDBJ whole genome shotgun (WGS) entry which is preliminary data.</text>
</comment>
<keyword evidence="10" id="KW-0902">Two-component regulatory system</keyword>
<dbReference type="PANTHER" id="PTHR45453">
    <property type="entry name" value="PHOSPHATE REGULON SENSOR PROTEIN PHOR"/>
    <property type="match status" value="1"/>
</dbReference>
<feature type="domain" description="Histidine kinase" evidence="14">
    <location>
        <begin position="153"/>
        <end position="373"/>
    </location>
</feature>
<dbReference type="Proteomes" id="UP000316196">
    <property type="component" value="Unassembled WGS sequence"/>
</dbReference>
<dbReference type="GO" id="GO:0004721">
    <property type="term" value="F:phosphoprotein phosphatase activity"/>
    <property type="evidence" value="ECO:0007669"/>
    <property type="project" value="TreeGrafter"/>
</dbReference>
<dbReference type="InterPro" id="IPR003661">
    <property type="entry name" value="HisK_dim/P_dom"/>
</dbReference>
<keyword evidence="6" id="KW-0808">Transferase</keyword>
<evidence type="ECO:0000313" key="16">
    <source>
        <dbReference type="Proteomes" id="UP000316196"/>
    </source>
</evidence>
<dbReference type="GO" id="GO:0016036">
    <property type="term" value="P:cellular response to phosphate starvation"/>
    <property type="evidence" value="ECO:0007669"/>
    <property type="project" value="TreeGrafter"/>
</dbReference>
<dbReference type="InterPro" id="IPR036097">
    <property type="entry name" value="HisK_dim/P_sf"/>
</dbReference>
<dbReference type="GO" id="GO:0000155">
    <property type="term" value="F:phosphorelay sensor kinase activity"/>
    <property type="evidence" value="ECO:0007669"/>
    <property type="project" value="InterPro"/>
</dbReference>
<dbReference type="InterPro" id="IPR005467">
    <property type="entry name" value="His_kinase_dom"/>
</dbReference>
<dbReference type="RefSeq" id="WP_142093876.1">
    <property type="nucleotide sequence ID" value="NZ_BAAAMD010000004.1"/>
</dbReference>
<organism evidence="15 16">
    <name type="scientific">Propioniferax innocua</name>
    <dbReference type="NCBI Taxonomy" id="1753"/>
    <lineage>
        <taxon>Bacteria</taxon>
        <taxon>Bacillati</taxon>
        <taxon>Actinomycetota</taxon>
        <taxon>Actinomycetes</taxon>
        <taxon>Propionibacteriales</taxon>
        <taxon>Propionibacteriaceae</taxon>
        <taxon>Propioniferax</taxon>
    </lineage>
</organism>
<dbReference type="EC" id="2.7.13.3" evidence="3"/>
<evidence type="ECO:0000256" key="13">
    <source>
        <dbReference type="SAM" id="MobiDB-lite"/>
    </source>
</evidence>
<dbReference type="SMART" id="SM00388">
    <property type="entry name" value="HisKA"/>
    <property type="match status" value="1"/>
</dbReference>
<feature type="region of interest" description="Disordered" evidence="13">
    <location>
        <begin position="373"/>
        <end position="397"/>
    </location>
</feature>
<sequence length="397" mass="43023">MAWILGVLIGLVLGAACAVIVMKRRRALEPPPTENEPVDVLPEGLAEVVSVLRSAVIVVDAHDAVRLSTVPARNLGLVRDNHVAVDVLLELAREVRQAGEIRTTELELRRPQRAPSTVLSVRVAPVADLVLILADDRTQARRVEETRRDFVANVSHELKTPIGAISLLAEAVEGAADDPEAVQRFASRMQVESARLSELVANIIQLSRLQAHEPMTEASTVDVDQVLAVASDRRRVDADQRGIALVIAGERGLQVTGDAEQLTVAVANLVENAVIYSDSDGRVVLSARRVDDFDEQGIEISVSDSGVGIDQSEVQRIFERFYRVDYARSRDTGGTGLGLAIVKHIVGTHGGEVTVWSKPGQGSTFTLRLPEAAEDLVESDDESGSEPARDRTAQEWE</sequence>
<evidence type="ECO:0000256" key="12">
    <source>
        <dbReference type="ARBA" id="ARBA00039401"/>
    </source>
</evidence>
<name>A0A542ZCG7_9ACTN</name>
<dbReference type="InterPro" id="IPR050351">
    <property type="entry name" value="BphY/WalK/GraS-like"/>
</dbReference>
<evidence type="ECO:0000256" key="9">
    <source>
        <dbReference type="ARBA" id="ARBA00022840"/>
    </source>
</evidence>
<dbReference type="SMART" id="SM00387">
    <property type="entry name" value="HATPase_c"/>
    <property type="match status" value="1"/>
</dbReference>
<dbReference type="PRINTS" id="PR00344">
    <property type="entry name" value="BCTRLSENSOR"/>
</dbReference>
<dbReference type="FunFam" id="3.30.565.10:FF:000006">
    <property type="entry name" value="Sensor histidine kinase WalK"/>
    <property type="match status" value="1"/>
</dbReference>
<comment type="catalytic activity">
    <reaction evidence="1">
        <text>ATP + protein L-histidine = ADP + protein N-phospho-L-histidine.</text>
        <dbReference type="EC" id="2.7.13.3"/>
    </reaction>
</comment>
<evidence type="ECO:0000256" key="6">
    <source>
        <dbReference type="ARBA" id="ARBA00022679"/>
    </source>
</evidence>
<evidence type="ECO:0000256" key="11">
    <source>
        <dbReference type="ARBA" id="ARBA00023136"/>
    </source>
</evidence>
<evidence type="ECO:0000256" key="7">
    <source>
        <dbReference type="ARBA" id="ARBA00022741"/>
    </source>
</evidence>
<keyword evidence="5" id="KW-0597">Phosphoprotein</keyword>
<reference evidence="15 16" key="1">
    <citation type="submission" date="2019-06" db="EMBL/GenBank/DDBJ databases">
        <title>Sequencing the genomes of 1000 actinobacteria strains.</title>
        <authorList>
            <person name="Klenk H.-P."/>
        </authorList>
    </citation>
    <scope>NUCLEOTIDE SEQUENCE [LARGE SCALE GENOMIC DNA]</scope>
    <source>
        <strain evidence="15 16">DSM 8251</strain>
    </source>
</reference>
<dbReference type="CDD" id="cd00082">
    <property type="entry name" value="HisKA"/>
    <property type="match status" value="1"/>
</dbReference>
<dbReference type="InterPro" id="IPR036890">
    <property type="entry name" value="HATPase_C_sf"/>
</dbReference>
<proteinExistence type="predicted"/>
<keyword evidence="8 15" id="KW-0418">Kinase</keyword>
<gene>
    <name evidence="15" type="ORF">FB460_1898</name>
</gene>
<feature type="compositionally biased region" description="Basic and acidic residues" evidence="13">
    <location>
        <begin position="387"/>
        <end position="397"/>
    </location>
</feature>
<keyword evidence="16" id="KW-1185">Reference proteome</keyword>
<feature type="compositionally biased region" description="Acidic residues" evidence="13">
    <location>
        <begin position="373"/>
        <end position="384"/>
    </location>
</feature>
<dbReference type="PROSITE" id="PS50109">
    <property type="entry name" value="HIS_KIN"/>
    <property type="match status" value="1"/>
</dbReference>
<protein>
    <recommendedName>
        <fullName evidence="12">Sensor-like histidine kinase SenX3</fullName>
        <ecNumber evidence="3">2.7.13.3</ecNumber>
    </recommendedName>
</protein>
<evidence type="ECO:0000256" key="3">
    <source>
        <dbReference type="ARBA" id="ARBA00012438"/>
    </source>
</evidence>
<dbReference type="GO" id="GO:0005886">
    <property type="term" value="C:plasma membrane"/>
    <property type="evidence" value="ECO:0007669"/>
    <property type="project" value="UniProtKB-SubCell"/>
</dbReference>
<dbReference type="PANTHER" id="PTHR45453:SF1">
    <property type="entry name" value="PHOSPHATE REGULON SENSOR PROTEIN PHOR"/>
    <property type="match status" value="1"/>
</dbReference>
<dbReference type="AlphaFoldDB" id="A0A542ZCG7"/>
<evidence type="ECO:0000256" key="5">
    <source>
        <dbReference type="ARBA" id="ARBA00022553"/>
    </source>
</evidence>
<dbReference type="FunFam" id="1.10.287.130:FF:000008">
    <property type="entry name" value="Two-component sensor histidine kinase"/>
    <property type="match status" value="1"/>
</dbReference>
<evidence type="ECO:0000256" key="1">
    <source>
        <dbReference type="ARBA" id="ARBA00000085"/>
    </source>
</evidence>
<dbReference type="GO" id="GO:0005524">
    <property type="term" value="F:ATP binding"/>
    <property type="evidence" value="ECO:0007669"/>
    <property type="project" value="UniProtKB-KW"/>
</dbReference>
<evidence type="ECO:0000259" key="14">
    <source>
        <dbReference type="PROSITE" id="PS50109"/>
    </source>
</evidence>
<dbReference type="Gene3D" id="3.30.565.10">
    <property type="entry name" value="Histidine kinase-like ATPase, C-terminal domain"/>
    <property type="match status" value="1"/>
</dbReference>
<dbReference type="Gene3D" id="1.10.287.130">
    <property type="match status" value="1"/>
</dbReference>
<dbReference type="SUPFAM" id="SSF47384">
    <property type="entry name" value="Homodimeric domain of signal transducing histidine kinase"/>
    <property type="match status" value="1"/>
</dbReference>
<evidence type="ECO:0000256" key="2">
    <source>
        <dbReference type="ARBA" id="ARBA00004236"/>
    </source>
</evidence>
<keyword evidence="11" id="KW-0472">Membrane</keyword>
<evidence type="ECO:0000256" key="4">
    <source>
        <dbReference type="ARBA" id="ARBA00022475"/>
    </source>
</evidence>
<dbReference type="OrthoDB" id="9813151at2"/>
<dbReference type="InterPro" id="IPR003594">
    <property type="entry name" value="HATPase_dom"/>
</dbReference>
<keyword evidence="4" id="KW-1003">Cell membrane</keyword>
<evidence type="ECO:0000256" key="8">
    <source>
        <dbReference type="ARBA" id="ARBA00022777"/>
    </source>
</evidence>
<keyword evidence="9" id="KW-0067">ATP-binding</keyword>
<accession>A0A542ZCG7</accession>
<dbReference type="InterPro" id="IPR004358">
    <property type="entry name" value="Sig_transdc_His_kin-like_C"/>
</dbReference>
<dbReference type="Pfam" id="PF00512">
    <property type="entry name" value="HisKA"/>
    <property type="match status" value="1"/>
</dbReference>
<dbReference type="CDD" id="cd00075">
    <property type="entry name" value="HATPase"/>
    <property type="match status" value="1"/>
</dbReference>
<comment type="subcellular location">
    <subcellularLocation>
        <location evidence="2">Cell membrane</location>
    </subcellularLocation>
</comment>
<dbReference type="EMBL" id="VFOR01000002">
    <property type="protein sequence ID" value="TQL58046.1"/>
    <property type="molecule type" value="Genomic_DNA"/>
</dbReference>
<dbReference type="SUPFAM" id="SSF55874">
    <property type="entry name" value="ATPase domain of HSP90 chaperone/DNA topoisomerase II/histidine kinase"/>
    <property type="match status" value="1"/>
</dbReference>
<evidence type="ECO:0000313" key="15">
    <source>
        <dbReference type="EMBL" id="TQL58046.1"/>
    </source>
</evidence>
<evidence type="ECO:0000256" key="10">
    <source>
        <dbReference type="ARBA" id="ARBA00023012"/>
    </source>
</evidence>
<keyword evidence="7" id="KW-0547">Nucleotide-binding</keyword>
<dbReference type="Pfam" id="PF02518">
    <property type="entry name" value="HATPase_c"/>
    <property type="match status" value="1"/>
</dbReference>